<dbReference type="Gene3D" id="3.40.30.10">
    <property type="entry name" value="Glutaredoxin"/>
    <property type="match status" value="1"/>
</dbReference>
<evidence type="ECO:0000256" key="2">
    <source>
        <dbReference type="ARBA" id="ARBA00022803"/>
    </source>
</evidence>
<dbReference type="SUPFAM" id="SSF52833">
    <property type="entry name" value="Thioredoxin-like"/>
    <property type="match status" value="1"/>
</dbReference>
<dbReference type="Gene3D" id="1.25.40.10">
    <property type="entry name" value="Tetratricopeptide repeat domain"/>
    <property type="match status" value="1"/>
</dbReference>
<feature type="repeat" description="TPR" evidence="3">
    <location>
        <begin position="228"/>
        <end position="261"/>
    </location>
</feature>
<keyword evidence="2 3" id="KW-0802">TPR repeat</keyword>
<gene>
    <name evidence="6" type="ORF">D0Y65_035048</name>
</gene>
<dbReference type="PANTHER" id="PTHR46050">
    <property type="entry name" value="TPR REPEAT-CONTAINING THIOREDOXIN"/>
    <property type="match status" value="1"/>
</dbReference>
<name>A0A445HTB3_GLYSO</name>
<dbReference type="PANTHER" id="PTHR46050:SF29">
    <property type="entry name" value="TPR REPEAT-CONTAINING THIOREDOXIN TTL4"/>
    <property type="match status" value="1"/>
</dbReference>
<proteinExistence type="predicted"/>
<keyword evidence="1" id="KW-0677">Repeat</keyword>
<organism evidence="6 7">
    <name type="scientific">Glycine soja</name>
    <name type="common">Wild soybean</name>
    <dbReference type="NCBI Taxonomy" id="3848"/>
    <lineage>
        <taxon>Eukaryota</taxon>
        <taxon>Viridiplantae</taxon>
        <taxon>Streptophyta</taxon>
        <taxon>Embryophyta</taxon>
        <taxon>Tracheophyta</taxon>
        <taxon>Spermatophyta</taxon>
        <taxon>Magnoliopsida</taxon>
        <taxon>eudicotyledons</taxon>
        <taxon>Gunneridae</taxon>
        <taxon>Pentapetalae</taxon>
        <taxon>rosids</taxon>
        <taxon>fabids</taxon>
        <taxon>Fabales</taxon>
        <taxon>Fabaceae</taxon>
        <taxon>Papilionoideae</taxon>
        <taxon>50 kb inversion clade</taxon>
        <taxon>NPAAA clade</taxon>
        <taxon>indigoferoid/millettioid clade</taxon>
        <taxon>Phaseoleae</taxon>
        <taxon>Glycine</taxon>
        <taxon>Glycine subgen. Soja</taxon>
    </lineage>
</organism>
<dbReference type="GO" id="GO:0005737">
    <property type="term" value="C:cytoplasm"/>
    <property type="evidence" value="ECO:0007669"/>
    <property type="project" value="TreeGrafter"/>
</dbReference>
<dbReference type="CDD" id="cd02947">
    <property type="entry name" value="TRX_family"/>
    <property type="match status" value="1"/>
</dbReference>
<dbReference type="Pfam" id="PF13414">
    <property type="entry name" value="TPR_11"/>
    <property type="match status" value="1"/>
</dbReference>
<dbReference type="EMBL" id="QZWG01000012">
    <property type="protein sequence ID" value="RZB76917.1"/>
    <property type="molecule type" value="Genomic_DNA"/>
</dbReference>
<evidence type="ECO:0000313" key="6">
    <source>
        <dbReference type="EMBL" id="RZB76917.1"/>
    </source>
</evidence>
<sequence>MSHITSASSCLRKRDRERERKIIVIMTKKETLIIKREKLQPLSSYHLQYHNSLPHLTIQYKTHITPSNKTSLLSSNQIRFFLRSIQHSLHRFPISYITIDKKTTLQNTNTLQSTMSNTLQQHQQSPESKRLDPGSNARRPGHRRSVSAGAPLIYSGGATLLPSGNICPSGKILKPGLPSRGPNRTDVLGSGTVNYGRGSIVRGVSGNIPVPVGALPPTVKPALSGSDPEELKRAGNELYRGGNFAEALALYDRAIAISPGNAACRSNRAAALTALGRLAEAARECLEAVKLDLAYARAHKRLASLYLRFGQVENSRQHLCLSGVQEDKSEEQKLVLLEKHLNRCADARKVGDWKRVLRESEAAIAVGADFSPQIVACKVEAYLKLHQLEDAESSLSNVPKLEGCPPECSQTKFFGMVGEAYVPFVCAQVEMALGRFENAVAAAEKASMLDCSNVEVGRIVNVVKMVARARSRGNELFSSDKFSEACSAYGEGLKYDNSNYVLYCNRAICWSKLGLWEQSVQDCSQALNIQPNYTKALFRRAASNTKLERWVEVVKDYKALKRELPNDNEVAESLRQAQLALEKSRQMVYGTKFGVEVEQICALDKFKAALASAGVSVVYFKEASNELCEELSPFINTLCVRYPSVKFIKVDVEECLAIAKAESIRSVPTFKIYKNGEKVNDIIRPTHQLLEDSVRKSSSL</sequence>
<evidence type="ECO:0000256" key="3">
    <source>
        <dbReference type="PROSITE-ProRule" id="PRU00339"/>
    </source>
</evidence>
<accession>A0A445HTB3</accession>
<keyword evidence="7" id="KW-1185">Reference proteome</keyword>
<dbReference type="AlphaFoldDB" id="A0A445HTB3"/>
<evidence type="ECO:0000256" key="4">
    <source>
        <dbReference type="SAM" id="MobiDB-lite"/>
    </source>
</evidence>
<dbReference type="GO" id="GO:0006950">
    <property type="term" value="P:response to stress"/>
    <property type="evidence" value="ECO:0007669"/>
    <property type="project" value="UniProtKB-ARBA"/>
</dbReference>
<comment type="caution">
    <text evidence="6">The sequence shown here is derived from an EMBL/GenBank/DDBJ whole genome shotgun (WGS) entry which is preliminary data.</text>
</comment>
<dbReference type="PROSITE" id="PS50005">
    <property type="entry name" value="TPR"/>
    <property type="match status" value="1"/>
</dbReference>
<feature type="compositionally biased region" description="Polar residues" evidence="4">
    <location>
        <begin position="115"/>
        <end position="126"/>
    </location>
</feature>
<dbReference type="InterPro" id="IPR011990">
    <property type="entry name" value="TPR-like_helical_dom_sf"/>
</dbReference>
<dbReference type="InterPro" id="IPR019734">
    <property type="entry name" value="TPR_rpt"/>
</dbReference>
<evidence type="ECO:0000313" key="7">
    <source>
        <dbReference type="Proteomes" id="UP000289340"/>
    </source>
</evidence>
<dbReference type="SUPFAM" id="SSF48452">
    <property type="entry name" value="TPR-like"/>
    <property type="match status" value="1"/>
</dbReference>
<dbReference type="FunFam" id="3.40.30.10:FF:000211">
    <property type="entry name" value="TPR repeat-containing thioredoxin TTL4"/>
    <property type="match status" value="1"/>
</dbReference>
<dbReference type="Pfam" id="PF00085">
    <property type="entry name" value="Thioredoxin"/>
    <property type="match status" value="1"/>
</dbReference>
<reference evidence="6 7" key="1">
    <citation type="submission" date="2018-09" db="EMBL/GenBank/DDBJ databases">
        <title>A high-quality reference genome of wild soybean provides a powerful tool to mine soybean genomes.</title>
        <authorList>
            <person name="Xie M."/>
            <person name="Chung C.Y.L."/>
            <person name="Li M.-W."/>
            <person name="Wong F.-L."/>
            <person name="Chan T.-F."/>
            <person name="Lam H.-M."/>
        </authorList>
    </citation>
    <scope>NUCLEOTIDE SEQUENCE [LARGE SCALE GENOMIC DNA]</scope>
    <source>
        <strain evidence="7">cv. W05</strain>
        <tissue evidence="6">Hypocotyl of etiolated seedlings</tissue>
    </source>
</reference>
<protein>
    <submittedName>
        <fullName evidence="6">Inactive TPR repeat-containing thioredoxin TTL3</fullName>
    </submittedName>
</protein>
<evidence type="ECO:0000259" key="5">
    <source>
        <dbReference type="Pfam" id="PF00085"/>
    </source>
</evidence>
<dbReference type="InterPro" id="IPR036249">
    <property type="entry name" value="Thioredoxin-like_sf"/>
</dbReference>
<feature type="domain" description="Thioredoxin" evidence="5">
    <location>
        <begin position="604"/>
        <end position="686"/>
    </location>
</feature>
<dbReference type="SMART" id="SM00028">
    <property type="entry name" value="TPR"/>
    <property type="match status" value="5"/>
</dbReference>
<feature type="region of interest" description="Disordered" evidence="4">
    <location>
        <begin position="115"/>
        <end position="149"/>
    </location>
</feature>
<evidence type="ECO:0000256" key="1">
    <source>
        <dbReference type="ARBA" id="ARBA00022737"/>
    </source>
</evidence>
<dbReference type="InterPro" id="IPR044534">
    <property type="entry name" value="TTL1-4"/>
</dbReference>
<dbReference type="Proteomes" id="UP000289340">
    <property type="component" value="Chromosome 12"/>
</dbReference>
<dbReference type="InterPro" id="IPR013766">
    <property type="entry name" value="Thioredoxin_domain"/>
</dbReference>